<accession>A0A392R559</accession>
<name>A0A392R559_9FABA</name>
<keyword evidence="2" id="KW-1185">Reference proteome</keyword>
<comment type="caution">
    <text evidence="1">The sequence shown here is derived from an EMBL/GenBank/DDBJ whole genome shotgun (WGS) entry which is preliminary data.</text>
</comment>
<evidence type="ECO:0000313" key="2">
    <source>
        <dbReference type="Proteomes" id="UP000265520"/>
    </source>
</evidence>
<proteinExistence type="predicted"/>
<protein>
    <submittedName>
        <fullName evidence="1">Uncharacterized protein</fullName>
    </submittedName>
</protein>
<evidence type="ECO:0000313" key="1">
    <source>
        <dbReference type="EMBL" id="MCI30976.1"/>
    </source>
</evidence>
<dbReference type="EMBL" id="LXQA010183723">
    <property type="protein sequence ID" value="MCI30976.1"/>
    <property type="molecule type" value="Genomic_DNA"/>
</dbReference>
<reference evidence="1 2" key="1">
    <citation type="journal article" date="2018" name="Front. Plant Sci.">
        <title>Red Clover (Trifolium pratense) and Zigzag Clover (T. medium) - A Picture of Genomic Similarities and Differences.</title>
        <authorList>
            <person name="Dluhosova J."/>
            <person name="Istvanek J."/>
            <person name="Nedelnik J."/>
            <person name="Repkova J."/>
        </authorList>
    </citation>
    <scope>NUCLEOTIDE SEQUENCE [LARGE SCALE GENOMIC DNA]</scope>
    <source>
        <strain evidence="2">cv. 10/8</strain>
        <tissue evidence="1">Leaf</tissue>
    </source>
</reference>
<feature type="non-terminal residue" evidence="1">
    <location>
        <position position="84"/>
    </location>
</feature>
<dbReference type="AlphaFoldDB" id="A0A392R559"/>
<dbReference type="Proteomes" id="UP000265520">
    <property type="component" value="Unassembled WGS sequence"/>
</dbReference>
<organism evidence="1 2">
    <name type="scientific">Trifolium medium</name>
    <dbReference type="NCBI Taxonomy" id="97028"/>
    <lineage>
        <taxon>Eukaryota</taxon>
        <taxon>Viridiplantae</taxon>
        <taxon>Streptophyta</taxon>
        <taxon>Embryophyta</taxon>
        <taxon>Tracheophyta</taxon>
        <taxon>Spermatophyta</taxon>
        <taxon>Magnoliopsida</taxon>
        <taxon>eudicotyledons</taxon>
        <taxon>Gunneridae</taxon>
        <taxon>Pentapetalae</taxon>
        <taxon>rosids</taxon>
        <taxon>fabids</taxon>
        <taxon>Fabales</taxon>
        <taxon>Fabaceae</taxon>
        <taxon>Papilionoideae</taxon>
        <taxon>50 kb inversion clade</taxon>
        <taxon>NPAAA clade</taxon>
        <taxon>Hologalegina</taxon>
        <taxon>IRL clade</taxon>
        <taxon>Trifolieae</taxon>
        <taxon>Trifolium</taxon>
    </lineage>
</organism>
<sequence>MQPYDAIHHPPNSQLGGNPIAPYVITKSNRPNLTKLSHLALEYYNQEGSGSSFEFHDLVKCTFHRDVRHNAFADRPLDPTEYYI</sequence>